<feature type="chain" id="PRO_5042008146" evidence="2">
    <location>
        <begin position="23"/>
        <end position="431"/>
    </location>
</feature>
<evidence type="ECO:0000256" key="2">
    <source>
        <dbReference type="SAM" id="SignalP"/>
    </source>
</evidence>
<dbReference type="Proteomes" id="UP001201812">
    <property type="component" value="Unassembled WGS sequence"/>
</dbReference>
<feature type="signal peptide" evidence="2">
    <location>
        <begin position="1"/>
        <end position="22"/>
    </location>
</feature>
<sequence length="431" mass="47394">MISKFLPAIFLFSVFYLEFVKQIVAPESLEGQYWSLNANGDIQIVKISDANIKTGDLSACPMPGAILSTPSIPIVIADKYRKVPIYGDAKTTPIDMRSFKEFLDTSFSIIISDQELRDRIEKDFADCSSFIAQKPKPDKIETKVAPLINDLLTQITGIDGKQKLSENSEANYTKAQLTAGQILYIVTSLRPLDKSEKKTVANNLKKGVNTVVALLDTHMGSCGAGVRVRMLLDSTLDALNDKDIDMSWHLGMINGMSLGGLVPKAIQQKTQPNPQQSKATQPAKKENSGELFLHLFEKATHPAVEMYMKNHTSTSKTGHFWSRHNSKSSPFKREHKESSDHLDKWSRYMEKFAKYGEKAAKLGEKAAKHGEKIQEYAGQLPEYMEQAQSAVGEMAGSAGDFLSNDFVEGLGGAAEGVGKLLVGILEGLDGL</sequence>
<accession>A0AAD4N8H4</accession>
<keyword evidence="2" id="KW-0732">Signal</keyword>
<comment type="caution">
    <text evidence="3">The sequence shown here is derived from an EMBL/GenBank/DDBJ whole genome shotgun (WGS) entry which is preliminary data.</text>
</comment>
<name>A0AAD4N8H4_9BILA</name>
<dbReference type="AlphaFoldDB" id="A0AAD4N8H4"/>
<organism evidence="3 4">
    <name type="scientific">Ditylenchus destructor</name>
    <dbReference type="NCBI Taxonomy" id="166010"/>
    <lineage>
        <taxon>Eukaryota</taxon>
        <taxon>Metazoa</taxon>
        <taxon>Ecdysozoa</taxon>
        <taxon>Nematoda</taxon>
        <taxon>Chromadorea</taxon>
        <taxon>Rhabditida</taxon>
        <taxon>Tylenchina</taxon>
        <taxon>Tylenchomorpha</taxon>
        <taxon>Sphaerularioidea</taxon>
        <taxon>Anguinidae</taxon>
        <taxon>Anguininae</taxon>
        <taxon>Ditylenchus</taxon>
    </lineage>
</organism>
<reference evidence="3" key="1">
    <citation type="submission" date="2022-01" db="EMBL/GenBank/DDBJ databases">
        <title>Genome Sequence Resource for Two Populations of Ditylenchus destructor, the Migratory Endoparasitic Phytonematode.</title>
        <authorList>
            <person name="Zhang H."/>
            <person name="Lin R."/>
            <person name="Xie B."/>
        </authorList>
    </citation>
    <scope>NUCLEOTIDE SEQUENCE</scope>
    <source>
        <strain evidence="3">BazhouSP</strain>
    </source>
</reference>
<evidence type="ECO:0000313" key="4">
    <source>
        <dbReference type="Proteomes" id="UP001201812"/>
    </source>
</evidence>
<evidence type="ECO:0000313" key="3">
    <source>
        <dbReference type="EMBL" id="KAI1715020.1"/>
    </source>
</evidence>
<gene>
    <name evidence="3" type="ORF">DdX_08297</name>
</gene>
<keyword evidence="4" id="KW-1185">Reference proteome</keyword>
<dbReference type="EMBL" id="JAKKPZ010000012">
    <property type="protein sequence ID" value="KAI1715020.1"/>
    <property type="molecule type" value="Genomic_DNA"/>
</dbReference>
<evidence type="ECO:0000256" key="1">
    <source>
        <dbReference type="SAM" id="MobiDB-lite"/>
    </source>
</evidence>
<feature type="region of interest" description="Disordered" evidence="1">
    <location>
        <begin position="315"/>
        <end position="335"/>
    </location>
</feature>
<protein>
    <submittedName>
        <fullName evidence="3">Uncharacterized protein</fullName>
    </submittedName>
</protein>
<proteinExistence type="predicted"/>